<sequence length="264" mass="27040">MTNHTSSDVPGTTVPDTQSGIQTGTPVGTQTGTPVGGKPPLKDEAATVAADAGDAGRRVMDVAKDETKGVAEETRHQVRRLTDEVGSELRQQAATQQVRVAQGLRSAGSEFSQMAQGSTNSGYATELVRAAGNKADSVAQWLDARDPGSLLQEVKGFARRRPGVFIAIAVGAGIVAGRLTRALTAPEDTSGTAASGTGSRPVGLTTSGLGASGSTVPTGDTWVPASPGVAGDRYTETPSVEASEYPDANEYPETTEFPEGGGRR</sequence>
<feature type="compositionally biased region" description="Polar residues" evidence="1">
    <location>
        <begin position="1"/>
        <end position="21"/>
    </location>
</feature>
<feature type="region of interest" description="Disordered" evidence="1">
    <location>
        <begin position="1"/>
        <end position="53"/>
    </location>
</feature>
<proteinExistence type="predicted"/>
<evidence type="ECO:0000313" key="2">
    <source>
        <dbReference type="EMBL" id="MDQ0894755.1"/>
    </source>
</evidence>
<feature type="compositionally biased region" description="Low complexity" evidence="1">
    <location>
        <begin position="22"/>
        <end position="33"/>
    </location>
</feature>
<accession>A0ABU0R9K8</accession>
<reference evidence="2 3" key="1">
    <citation type="submission" date="2023-07" db="EMBL/GenBank/DDBJ databases">
        <title>Comparative genomics of wheat-associated soil bacteria to identify genetic determinants of phenazine resistance.</title>
        <authorList>
            <person name="Mouncey N."/>
        </authorList>
    </citation>
    <scope>NUCLEOTIDE SEQUENCE [LARGE SCALE GENOMIC DNA]</scope>
    <source>
        <strain evidence="2 3">V3I3</strain>
    </source>
</reference>
<keyword evidence="3" id="KW-1185">Reference proteome</keyword>
<dbReference type="Proteomes" id="UP001239083">
    <property type="component" value="Unassembled WGS sequence"/>
</dbReference>
<feature type="compositionally biased region" description="Low complexity" evidence="1">
    <location>
        <begin position="203"/>
        <end position="215"/>
    </location>
</feature>
<name>A0ABU0R9K8_9MICO</name>
<protein>
    <submittedName>
        <fullName evidence="2">Uncharacterized protein</fullName>
    </submittedName>
</protein>
<dbReference type="RefSeq" id="WP_307042251.1">
    <property type="nucleotide sequence ID" value="NZ_JAUSYY010000001.1"/>
</dbReference>
<comment type="caution">
    <text evidence="2">The sequence shown here is derived from an EMBL/GenBank/DDBJ whole genome shotgun (WGS) entry which is preliminary data.</text>
</comment>
<feature type="region of interest" description="Disordered" evidence="1">
    <location>
        <begin position="187"/>
        <end position="264"/>
    </location>
</feature>
<organism evidence="2 3">
    <name type="scientific">Agromyces ramosus</name>
    <dbReference type="NCBI Taxonomy" id="33879"/>
    <lineage>
        <taxon>Bacteria</taxon>
        <taxon>Bacillati</taxon>
        <taxon>Actinomycetota</taxon>
        <taxon>Actinomycetes</taxon>
        <taxon>Micrococcales</taxon>
        <taxon>Microbacteriaceae</taxon>
        <taxon>Agromyces</taxon>
    </lineage>
</organism>
<gene>
    <name evidence="2" type="ORF">QFZ26_002310</name>
</gene>
<evidence type="ECO:0000256" key="1">
    <source>
        <dbReference type="SAM" id="MobiDB-lite"/>
    </source>
</evidence>
<evidence type="ECO:0000313" key="3">
    <source>
        <dbReference type="Proteomes" id="UP001239083"/>
    </source>
</evidence>
<dbReference type="EMBL" id="JAUSYY010000001">
    <property type="protein sequence ID" value="MDQ0894755.1"/>
    <property type="molecule type" value="Genomic_DNA"/>
</dbReference>
<feature type="compositionally biased region" description="Polar residues" evidence="1">
    <location>
        <begin position="187"/>
        <end position="198"/>
    </location>
</feature>